<comment type="caution">
    <text evidence="3">The sequence shown here is derived from an EMBL/GenBank/DDBJ whole genome shotgun (WGS) entry which is preliminary data.</text>
</comment>
<dbReference type="OrthoDB" id="194358at2759"/>
<feature type="region of interest" description="Disordered" evidence="2">
    <location>
        <begin position="1015"/>
        <end position="1126"/>
    </location>
</feature>
<dbReference type="PANTHER" id="PTHR24118:SF99">
    <property type="entry name" value="POTE ANKYRIN DOMAIN FAMILY MEMBER 3C-RELATED"/>
    <property type="match status" value="1"/>
</dbReference>
<reference evidence="3 4" key="1">
    <citation type="submission" date="2020-03" db="EMBL/GenBank/DDBJ databases">
        <title>Draft Genome Sequence of Cudoniella acicularis.</title>
        <authorList>
            <person name="Buettner E."/>
            <person name="Kellner H."/>
        </authorList>
    </citation>
    <scope>NUCLEOTIDE SEQUENCE [LARGE SCALE GENOMIC DNA]</scope>
    <source>
        <strain evidence="3 4">DSM 108380</strain>
    </source>
</reference>
<dbReference type="SMART" id="SM00248">
    <property type="entry name" value="ANK"/>
    <property type="match status" value="3"/>
</dbReference>
<keyword evidence="4" id="KW-1185">Reference proteome</keyword>
<evidence type="ECO:0000256" key="1">
    <source>
        <dbReference type="PROSITE-ProRule" id="PRU00023"/>
    </source>
</evidence>
<dbReference type="PROSITE" id="PS50088">
    <property type="entry name" value="ANK_REPEAT"/>
    <property type="match status" value="1"/>
</dbReference>
<dbReference type="Gene3D" id="1.25.40.20">
    <property type="entry name" value="Ankyrin repeat-containing domain"/>
    <property type="match status" value="2"/>
</dbReference>
<dbReference type="Pfam" id="PF12796">
    <property type="entry name" value="Ank_2"/>
    <property type="match status" value="1"/>
</dbReference>
<evidence type="ECO:0000313" key="4">
    <source>
        <dbReference type="Proteomes" id="UP000566819"/>
    </source>
</evidence>
<evidence type="ECO:0000256" key="2">
    <source>
        <dbReference type="SAM" id="MobiDB-lite"/>
    </source>
</evidence>
<feature type="compositionally biased region" description="Low complexity" evidence="2">
    <location>
        <begin position="9"/>
        <end position="23"/>
    </location>
</feature>
<proteinExistence type="predicted"/>
<feature type="repeat" description="ANK" evidence="1">
    <location>
        <begin position="800"/>
        <end position="832"/>
    </location>
</feature>
<sequence>MDGSISQNPSGDAPSTASDSAAAMNPNILPRATRKRKYGHRAQVLERGSKRQKIMGRPRNGWTPTRLRKLVRLYLMTNLDVVEISKVLRTKDFKPCKRDVQEQLKNSLQTRPDKIRAHGPTTKMRLQFLRECKRMRKERRQSAQPNNTIEEPVMTDTTGLAISGNSTTTSIPENPKGDWAWLDLALSDDTSLVPENAPNTDIWYSERIFATDDPNYLPPPLDDNGFGIDFAMPPMDSNHPDPDLDNWFTSLDSFPYPPSINNLPLLDVDPSFIKTNVCPSQSHTLSESPMLCPPRPDSPTIKVKIASSHAGSDSLQNSIDDPASKRDFDFDLSDATGQNAASVLDPGGKSSRASILTVSSLRKRLSFKYSDSYLGDILSLMQNLTIAGSSDISARGTARSLSKALSTTVRSHFETAPPLPSIDEMLSVDGVQNRIPLPQKKSHPVILPGAFPTYCWAQINNNKLRPCRHSINGSHHWSNCRPTVRKQYKSTRSNVFSHILTNALSSFIIDEVDTFGNSEVHIAAACQPGNLLPFFKEGLWNNEVNNAGQTFLHLVQEPSATNTEDLCDLLKWLPTVGFNFNLRDHHGQTALHLLTRPWIPQVSLDLILNACLPSMIPILTFRDNLGYTIKEQMIQAGCSQETFDLVFPEARKLEHDESHCLPNYGSNTAIETLEDLTLYAQHAELLRDIRNSLNNPLHEDANGCNGLHCLAEVSLSLPLPEGPVSSETEDIPETPQTRRERYLEGLLKSGVDINNHDKKGLTPLMAFIIHRRAGEDDALTTRLLQLLFDAGAGINTRNRQGETALHLAVKLGRRADTKFLLSHGANVYARDVDGQSVIALGEAASKKAKQNETLYAQIILCISLVVDAESDHGAKMSPLNKAAGGKIVSIKTHQVSTEQLRVTGNENNVQDNVAATTTVTRGQQLRPEPMPSQRPVSRLNQQHPSSRSGRSGPEEACLSQYTAKSYRELGWQIEEDMLYQLRNGYYAPRPRSERIYQGEVWVPPPSLPLTFENLSIHDNPGSQRDISFFASSSHQPGLRPSNTGNNRQSRGGRGRGRGRGNISIRGASQPTGMRRAANTRGTQRDGGFRRRRNESITGQSHQAPANGPQPHTYFADEDRGSAGGAT</sequence>
<dbReference type="InterPro" id="IPR036770">
    <property type="entry name" value="Ankyrin_rpt-contain_sf"/>
</dbReference>
<evidence type="ECO:0008006" key="5">
    <source>
        <dbReference type="Google" id="ProtNLM"/>
    </source>
</evidence>
<name>A0A8H4RND5_9HELO</name>
<dbReference type="EMBL" id="JAAMPI010000386">
    <property type="protein sequence ID" value="KAF4632035.1"/>
    <property type="molecule type" value="Genomic_DNA"/>
</dbReference>
<feature type="compositionally biased region" description="Polar residues" evidence="2">
    <location>
        <begin position="934"/>
        <end position="949"/>
    </location>
</feature>
<keyword evidence="1" id="KW-0040">ANK repeat</keyword>
<protein>
    <recommendedName>
        <fullName evidence="5">Ankyrin</fullName>
    </recommendedName>
</protein>
<dbReference type="InterPro" id="IPR002110">
    <property type="entry name" value="Ankyrin_rpt"/>
</dbReference>
<evidence type="ECO:0000313" key="3">
    <source>
        <dbReference type="EMBL" id="KAF4632035.1"/>
    </source>
</evidence>
<organism evidence="3 4">
    <name type="scientific">Cudoniella acicularis</name>
    <dbReference type="NCBI Taxonomy" id="354080"/>
    <lineage>
        <taxon>Eukaryota</taxon>
        <taxon>Fungi</taxon>
        <taxon>Dikarya</taxon>
        <taxon>Ascomycota</taxon>
        <taxon>Pezizomycotina</taxon>
        <taxon>Leotiomycetes</taxon>
        <taxon>Helotiales</taxon>
        <taxon>Tricladiaceae</taxon>
        <taxon>Cudoniella</taxon>
    </lineage>
</organism>
<dbReference type="SUPFAM" id="SSF48403">
    <property type="entry name" value="Ankyrin repeat"/>
    <property type="match status" value="1"/>
</dbReference>
<feature type="compositionally biased region" description="Polar residues" evidence="2">
    <location>
        <begin position="1020"/>
        <end position="1043"/>
    </location>
</feature>
<gene>
    <name evidence="3" type="ORF">G7Y89_g6091</name>
</gene>
<dbReference type="PANTHER" id="PTHR24118">
    <property type="entry name" value="POTE ANKYRIN DOMAIN"/>
    <property type="match status" value="1"/>
</dbReference>
<dbReference type="AlphaFoldDB" id="A0A8H4RND5"/>
<dbReference type="PROSITE" id="PS50297">
    <property type="entry name" value="ANK_REP_REGION"/>
    <property type="match status" value="1"/>
</dbReference>
<accession>A0A8H4RND5</accession>
<feature type="region of interest" description="Disordered" evidence="2">
    <location>
        <begin position="1"/>
        <end position="62"/>
    </location>
</feature>
<dbReference type="Proteomes" id="UP000566819">
    <property type="component" value="Unassembled WGS sequence"/>
</dbReference>
<feature type="region of interest" description="Disordered" evidence="2">
    <location>
        <begin position="916"/>
        <end position="956"/>
    </location>
</feature>